<sequence>MKKKISILLLLLVCLSVQAQKISVNKTDNFTKSQIVYTSYEKISSEPLIMGGQLGKNIWVCFGRENGLNMIMMKWLTVDNRYVRKDSNVIFLDEEDNTHTFTVSDYASGRGVGTVGALGMDLWGIQLLLLGDLSAFENHTMKSVRIYTVDGYFDFKIKNGASKKLMKAYNLFKKAIK</sequence>
<evidence type="ECO:0000313" key="2">
    <source>
        <dbReference type="EMBL" id="ALJ58646.1"/>
    </source>
</evidence>
<dbReference type="RefSeq" id="WP_029428274.1">
    <property type="nucleotide sequence ID" value="NZ_CAXSKE010000008.1"/>
</dbReference>
<reference evidence="2 3" key="1">
    <citation type="journal article" date="2015" name="Science">
        <title>Genetic determinants of in vivo fitness and diet responsiveness in multiple human gut Bacteroides.</title>
        <authorList>
            <person name="Wu M."/>
            <person name="McNulty N.P."/>
            <person name="Rodionov D.A."/>
            <person name="Khoroshkin M.S."/>
            <person name="Griffin N.W."/>
            <person name="Cheng J."/>
            <person name="Latreille P."/>
            <person name="Kerstetter R.A."/>
            <person name="Terrapon N."/>
            <person name="Henrissat B."/>
            <person name="Osterman A.L."/>
            <person name="Gordon J.I."/>
        </authorList>
    </citation>
    <scope>NUCLEOTIDE SEQUENCE [LARGE SCALE GENOMIC DNA]</scope>
    <source>
        <strain evidence="2 3">WH2</strain>
    </source>
</reference>
<protein>
    <submittedName>
        <fullName evidence="2">Uncharacterized protein</fullName>
    </submittedName>
</protein>
<dbReference type="KEGG" id="bcel:BcellWH2_01385"/>
<evidence type="ECO:0000256" key="1">
    <source>
        <dbReference type="SAM" id="SignalP"/>
    </source>
</evidence>
<evidence type="ECO:0000313" key="3">
    <source>
        <dbReference type="Proteomes" id="UP000061809"/>
    </source>
</evidence>
<dbReference type="Proteomes" id="UP000061809">
    <property type="component" value="Chromosome"/>
</dbReference>
<keyword evidence="1" id="KW-0732">Signal</keyword>
<dbReference type="PATRIC" id="fig|246787.4.peg.1429"/>
<accession>A0A0P0GLA1</accession>
<proteinExistence type="predicted"/>
<feature type="chain" id="PRO_5006047783" evidence="1">
    <location>
        <begin position="20"/>
        <end position="177"/>
    </location>
</feature>
<gene>
    <name evidence="2" type="ORF">BcellWH2_01385</name>
</gene>
<feature type="signal peptide" evidence="1">
    <location>
        <begin position="1"/>
        <end position="19"/>
    </location>
</feature>
<name>A0A0P0GLA1_9BACE</name>
<organism evidence="2 3">
    <name type="scientific">Bacteroides cellulosilyticus</name>
    <dbReference type="NCBI Taxonomy" id="246787"/>
    <lineage>
        <taxon>Bacteria</taxon>
        <taxon>Pseudomonadati</taxon>
        <taxon>Bacteroidota</taxon>
        <taxon>Bacteroidia</taxon>
        <taxon>Bacteroidales</taxon>
        <taxon>Bacteroidaceae</taxon>
        <taxon>Bacteroides</taxon>
    </lineage>
</organism>
<dbReference type="AlphaFoldDB" id="A0A0P0GLA1"/>
<dbReference type="EMBL" id="CP012801">
    <property type="protein sequence ID" value="ALJ58646.1"/>
    <property type="molecule type" value="Genomic_DNA"/>
</dbReference>